<keyword evidence="4" id="KW-1185">Reference proteome</keyword>
<evidence type="ECO:0000256" key="2">
    <source>
        <dbReference type="SAM" id="Phobius"/>
    </source>
</evidence>
<evidence type="ECO:0000256" key="1">
    <source>
        <dbReference type="SAM" id="MobiDB-lite"/>
    </source>
</evidence>
<feature type="transmembrane region" description="Helical" evidence="2">
    <location>
        <begin position="12"/>
        <end position="32"/>
    </location>
</feature>
<protein>
    <submittedName>
        <fullName evidence="3">Uncharacterized protein</fullName>
    </submittedName>
</protein>
<dbReference type="EMBL" id="QQAZ01000005">
    <property type="protein sequence ID" value="RDI51156.1"/>
    <property type="molecule type" value="Genomic_DNA"/>
</dbReference>
<feature type="compositionally biased region" description="Basic and acidic residues" evidence="1">
    <location>
        <begin position="51"/>
        <end position="60"/>
    </location>
</feature>
<evidence type="ECO:0000313" key="4">
    <source>
        <dbReference type="Proteomes" id="UP000255355"/>
    </source>
</evidence>
<feature type="region of interest" description="Disordered" evidence="1">
    <location>
        <begin position="37"/>
        <end position="61"/>
    </location>
</feature>
<gene>
    <name evidence="3" type="ORF">DFR68_105634</name>
</gene>
<name>A0A370H4R8_9NOCA</name>
<reference evidence="3 4" key="1">
    <citation type="submission" date="2018-07" db="EMBL/GenBank/DDBJ databases">
        <title>Genomic Encyclopedia of Type Strains, Phase IV (KMG-IV): sequencing the most valuable type-strain genomes for metagenomic binning, comparative biology and taxonomic classification.</title>
        <authorList>
            <person name="Goeker M."/>
        </authorList>
    </citation>
    <scope>NUCLEOTIDE SEQUENCE [LARGE SCALE GENOMIC DNA]</scope>
    <source>
        <strain evidence="3 4">DSM 44952</strain>
    </source>
</reference>
<evidence type="ECO:0000313" key="3">
    <source>
        <dbReference type="EMBL" id="RDI51156.1"/>
    </source>
</evidence>
<keyword evidence="2" id="KW-0812">Transmembrane</keyword>
<proteinExistence type="predicted"/>
<comment type="caution">
    <text evidence="3">The sequence shown here is derived from an EMBL/GenBank/DDBJ whole genome shotgun (WGS) entry which is preliminary data.</text>
</comment>
<dbReference type="Proteomes" id="UP000255355">
    <property type="component" value="Unassembled WGS sequence"/>
</dbReference>
<organism evidence="3 4">
    <name type="scientific">Nocardia mexicana</name>
    <dbReference type="NCBI Taxonomy" id="279262"/>
    <lineage>
        <taxon>Bacteria</taxon>
        <taxon>Bacillati</taxon>
        <taxon>Actinomycetota</taxon>
        <taxon>Actinomycetes</taxon>
        <taxon>Mycobacteriales</taxon>
        <taxon>Nocardiaceae</taxon>
        <taxon>Nocardia</taxon>
    </lineage>
</organism>
<accession>A0A370H4R8</accession>
<dbReference type="RefSeq" id="WP_068023592.1">
    <property type="nucleotide sequence ID" value="NZ_QQAZ01000005.1"/>
</dbReference>
<feature type="region of interest" description="Disordered" evidence="1">
    <location>
        <begin position="146"/>
        <end position="186"/>
    </location>
</feature>
<sequence length="255" mass="26572">MGKPGMRGLARILVPTLAVGVVVGVVMAVLVANGGNEPGAGAHEGSTTGEPGDRSADESRSVQFSAAYIGPRLAVVDSANDSTVDQNARCAEVSNSPALAETVVARSNEYSVGFEIRAIRHAVVDVKIILFDTISSESVAGARNIECKPDSLPGSAPQRQPQRWRATLSDTPSEGMDSPDALPDPLPDGVVPGGFSIVLAPGEVQPVELRAKHPGTNVVRWKIRLLVTIDGADQVIELDNRGIPFATVGEGVGIR</sequence>
<keyword evidence="2" id="KW-0472">Membrane</keyword>
<dbReference type="AlphaFoldDB" id="A0A370H4R8"/>
<keyword evidence="2" id="KW-1133">Transmembrane helix</keyword>